<dbReference type="PANTHER" id="PTHR46150">
    <property type="entry name" value="RHO GTPASE-ACTIVATING PROTEIN 100F"/>
    <property type="match status" value="1"/>
</dbReference>
<dbReference type="SUPFAM" id="SSF49562">
    <property type="entry name" value="C2 domain (Calcium/lipid-binding domain, CaLB)"/>
    <property type="match status" value="1"/>
</dbReference>
<feature type="domain" description="Rho-GAP" evidence="3">
    <location>
        <begin position="1245"/>
        <end position="1460"/>
    </location>
</feature>
<dbReference type="GO" id="GO:0005096">
    <property type="term" value="F:GTPase activator activity"/>
    <property type="evidence" value="ECO:0007669"/>
    <property type="project" value="UniProtKB-KW"/>
</dbReference>
<evidence type="ECO:0000259" key="3">
    <source>
        <dbReference type="PROSITE" id="PS50238"/>
    </source>
</evidence>
<dbReference type="GO" id="GO:0007165">
    <property type="term" value="P:signal transduction"/>
    <property type="evidence" value="ECO:0007669"/>
    <property type="project" value="InterPro"/>
</dbReference>
<feature type="region of interest" description="Disordered" evidence="2">
    <location>
        <begin position="138"/>
        <end position="183"/>
    </location>
</feature>
<keyword evidence="5" id="KW-1185">Reference proteome</keyword>
<dbReference type="GO" id="GO:0016477">
    <property type="term" value="P:cell migration"/>
    <property type="evidence" value="ECO:0007669"/>
    <property type="project" value="TreeGrafter"/>
</dbReference>
<feature type="compositionally biased region" description="Acidic residues" evidence="2">
    <location>
        <begin position="1547"/>
        <end position="1572"/>
    </location>
</feature>
<reference evidence="4" key="3">
    <citation type="submission" date="2025-09" db="UniProtKB">
        <authorList>
            <consortium name="Ensembl"/>
        </authorList>
    </citation>
    <scope>IDENTIFICATION</scope>
</reference>
<dbReference type="Gene3D" id="1.10.555.10">
    <property type="entry name" value="Rho GTPase activation protein"/>
    <property type="match status" value="1"/>
</dbReference>
<dbReference type="Proteomes" id="UP000265040">
    <property type="component" value="Chromosome 4"/>
</dbReference>
<feature type="region of interest" description="Disordered" evidence="2">
    <location>
        <begin position="1020"/>
        <end position="1082"/>
    </location>
</feature>
<dbReference type="PROSITE" id="PS50238">
    <property type="entry name" value="RHOGAP"/>
    <property type="match status" value="1"/>
</dbReference>
<accession>A0A3Q1JGY1</accession>
<dbReference type="InterPro" id="IPR008936">
    <property type="entry name" value="Rho_GTPase_activation_prot"/>
</dbReference>
<dbReference type="InterPro" id="IPR052118">
    <property type="entry name" value="Rho-GAP_regulator"/>
</dbReference>
<feature type="compositionally biased region" description="Polar residues" evidence="2">
    <location>
        <begin position="627"/>
        <end position="637"/>
    </location>
</feature>
<evidence type="ECO:0000256" key="1">
    <source>
        <dbReference type="ARBA" id="ARBA00022468"/>
    </source>
</evidence>
<feature type="region of interest" description="Disordered" evidence="2">
    <location>
        <begin position="616"/>
        <end position="693"/>
    </location>
</feature>
<dbReference type="STRING" id="64144.ENSATEP00000030044"/>
<evidence type="ECO:0000256" key="2">
    <source>
        <dbReference type="SAM" id="MobiDB-lite"/>
    </source>
</evidence>
<dbReference type="GO" id="GO:0097060">
    <property type="term" value="C:synaptic membrane"/>
    <property type="evidence" value="ECO:0007669"/>
    <property type="project" value="TreeGrafter"/>
</dbReference>
<dbReference type="SMART" id="SM00324">
    <property type="entry name" value="RhoGAP"/>
    <property type="match status" value="1"/>
</dbReference>
<dbReference type="InterPro" id="IPR057459">
    <property type="entry name" value="SYDE1/2_C2"/>
</dbReference>
<feature type="compositionally biased region" description="Basic and acidic residues" evidence="2">
    <location>
        <begin position="521"/>
        <end position="542"/>
    </location>
</feature>
<dbReference type="InParanoid" id="A0A3Q1JGY1"/>
<feature type="compositionally biased region" description="Basic and acidic residues" evidence="2">
    <location>
        <begin position="1061"/>
        <end position="1074"/>
    </location>
</feature>
<dbReference type="Ensembl" id="ENSATET00000030500.3">
    <property type="protein sequence ID" value="ENSATEP00000030044.1"/>
    <property type="gene ID" value="ENSATEG00000020741.3"/>
</dbReference>
<name>A0A3Q1JGY1_ANATE</name>
<feature type="compositionally biased region" description="Acidic residues" evidence="2">
    <location>
        <begin position="782"/>
        <end position="793"/>
    </location>
</feature>
<dbReference type="GeneTree" id="ENSGT01030000234635"/>
<evidence type="ECO:0000313" key="4">
    <source>
        <dbReference type="Ensembl" id="ENSATEP00000030044.1"/>
    </source>
</evidence>
<feature type="region of interest" description="Disordered" evidence="2">
    <location>
        <begin position="326"/>
        <end position="354"/>
    </location>
</feature>
<gene>
    <name evidence="4" type="primary">SYDE2</name>
</gene>
<feature type="region of interest" description="Disordered" evidence="2">
    <location>
        <begin position="1533"/>
        <end position="1620"/>
    </location>
</feature>
<dbReference type="SUPFAM" id="SSF48350">
    <property type="entry name" value="GTPase activation domain, GAP"/>
    <property type="match status" value="1"/>
</dbReference>
<feature type="compositionally biased region" description="Low complexity" evidence="2">
    <location>
        <begin position="961"/>
        <end position="971"/>
    </location>
</feature>
<dbReference type="RefSeq" id="XP_026200735.1">
    <property type="nucleotide sequence ID" value="XM_026344950.1"/>
</dbReference>
<sequence length="1686" mass="183522">MADPLRRTLLAKLRGKKSKKDATVGGGYGSAAAEANGGREGKEKVLQTQPQSDEAQPVVLLSSLDCTAERMSTYENCVDGAMVQTGGVIIVRQSGRRAAQSAGARSQERSSGGRVRVNDELLGVSLHRDVQFEGRACREADRSHQGPGSADKTRAAHVQRKRFVSAPRQRSVGDSIGFGDNSNHVSHRARVEAHTGVDTASEYRVITADSEGTEARDRAQSRHMAGTVVAVREHNANWSFDNNATSCVSKNTEENILIRNIESYGPEYAGGLQSPTFFPTELEICDITMASLCAAEGSLRYPLDSEDEDYYDNEILPFYETVREKSDGDRAEGAELSQPAHDKGQLDDSSSAQETDRLRNQLKEAYYLLINAMNDISLDVQQIGGGLTEQQATSSCSSHSRDSLCSRLSVKNMDSDSWSSGGDHSPQQVSDTDSLLLCLSGNVNSGLKSRLTSKSMLNLSLTNIRPALTRSASDGAIRYLDGLSGCVQAPGELESPEISGDKEAPESKEPQGAVVRGAGELSDHRATSSDELLRDAGGKEDCGGQLNGSSGSVNSLTGSSDSNADAPATQGHDNKRELVGVRVHRANKGHGVTVNKMQEWMHKGRLLSSEMKQRIEGSSLPRGGGQSTQDRSCSQANLGGGGGKSVKAKSPTIKAPRQHQQQPAFTENVQTPYANSREVGKTNESSSWRPPLTTITVSKKRNWLQQSALGKNQCAKEDVQGMLGAEEESNQGSHQVPPPPPSPSPDHLRPPGGAPPRPVRLQLPQVNVSQAKVSPHSRSVDPAEENDADDEGEIWYNPIPEDEEPETSHRPSVRLLVPPRAEPQRRPSRGGDVVHGGKSLESNGGAGSEAVTESVGGGSGDGSQGNAVHSTEAPHLHRQMLACKPQEEGGPSTSRATDGADLPNVAGFSPPSSPNPGKKSSSINWSFPDKIKSPRTVRKISMKMKKLPELSRKLSVKGTPSGSNSNGNGNSQLEPRAHSPRTNGNGSESVLQTSGPPRLAASGGGQASRNVISRYHLDSSVSTQHSFSKKKSNCSSKSASKGGYLSDGDSPELVAKSGKHGAAEGKGGKGKEMEGGGSSKVNGSELDIDAFRHYSFTEQPKCSQYISGLMNLHFYGAEDLKPPRIDSRDVYCAIQVDSVNKARTALLTCRTTFLDMDHTFNIELENAQHLKLVVFSWEPTPRRNRVCCHGTVVLPALFRVTRSHQLAVKLEPRGLIYVKLSLMEQWQNSLDGGPDGDREPQVFGVEAWKVVERENTGLMVPLLISKCINEIEKRGCQVVGLYRLCGSAAVKKELREAFERDSHAVELCENTYPDINVITGVLKDYLRELPYPLITKQLYEAVLESMATRPLRMGASGCENDQADSEHTVGLLENLPEVERMTLKKLLDHLKLVASYQEVNKMTCQNLAVCFGPVLLSQRQEASSHSNRVFIDSEELASALHFKKHIEVLHYLLQLWPVVDPYCQFSSSQMPASALVPASSDVLSAPLRRRKERPQVLNLTEAEMAGVLRPKPGRLDSPSNRYAGDWSGCGESYFPSEMLLPPSKEEADYDDVPSEEPEEAEDGQEKPEDTEEDRAQKVMNPNPAEQEQPPKEEVVMEEDKEEEERGHSEGSGNWQSLKDEKEERLCDHILPPRLPKEHTYQAYMKIQDISPVLGNRVNLRDLQESIDTLIGNLERELNKNKLNVGY</sequence>
<organism evidence="4 5">
    <name type="scientific">Anabas testudineus</name>
    <name type="common">Climbing perch</name>
    <name type="synonym">Anthias testudineus</name>
    <dbReference type="NCBI Taxonomy" id="64144"/>
    <lineage>
        <taxon>Eukaryota</taxon>
        <taxon>Metazoa</taxon>
        <taxon>Chordata</taxon>
        <taxon>Craniata</taxon>
        <taxon>Vertebrata</taxon>
        <taxon>Euteleostomi</taxon>
        <taxon>Actinopterygii</taxon>
        <taxon>Neopterygii</taxon>
        <taxon>Teleostei</taxon>
        <taxon>Neoteleostei</taxon>
        <taxon>Acanthomorphata</taxon>
        <taxon>Anabantaria</taxon>
        <taxon>Anabantiformes</taxon>
        <taxon>Anabantoidei</taxon>
        <taxon>Anabantidae</taxon>
        <taxon>Anabas</taxon>
    </lineage>
</organism>
<feature type="region of interest" description="Disordered" evidence="2">
    <location>
        <begin position="12"/>
        <end position="42"/>
    </location>
</feature>
<dbReference type="Pfam" id="PF00620">
    <property type="entry name" value="RhoGAP"/>
    <property type="match status" value="1"/>
</dbReference>
<dbReference type="OrthoDB" id="120383at2759"/>
<feature type="compositionally biased region" description="Polar residues" evidence="2">
    <location>
        <begin position="658"/>
        <end position="674"/>
    </location>
</feature>
<dbReference type="GeneID" id="113152037"/>
<feature type="region of interest" description="Disordered" evidence="2">
    <location>
        <begin position="488"/>
        <end position="579"/>
    </location>
</feature>
<feature type="compositionally biased region" description="Basic residues" evidence="2">
    <location>
        <begin position="933"/>
        <end position="945"/>
    </location>
</feature>
<feature type="compositionally biased region" description="Basic and acidic residues" evidence="2">
    <location>
        <begin position="499"/>
        <end position="509"/>
    </location>
</feature>
<feature type="compositionally biased region" description="Polar residues" evidence="2">
    <location>
        <begin position="980"/>
        <end position="995"/>
    </location>
</feature>
<evidence type="ECO:0000313" key="5">
    <source>
        <dbReference type="Proteomes" id="UP000265040"/>
    </source>
</evidence>
<feature type="compositionally biased region" description="Polar residues" evidence="2">
    <location>
        <begin position="682"/>
        <end position="693"/>
    </location>
</feature>
<proteinExistence type="predicted"/>
<feature type="region of interest" description="Disordered" evidence="2">
    <location>
        <begin position="708"/>
        <end position="1007"/>
    </location>
</feature>
<protein>
    <recommendedName>
        <fullName evidence="3">Rho-GAP domain-containing protein</fullName>
    </recommendedName>
</protein>
<dbReference type="OMA" id="QPAFIEN"/>
<dbReference type="PANTHER" id="PTHR46150:SF1">
    <property type="entry name" value="RHO GTPASE-ACTIVATING PROTEIN SYDE2"/>
    <property type="match status" value="1"/>
</dbReference>
<reference evidence="4" key="1">
    <citation type="submission" date="2021-04" db="EMBL/GenBank/DDBJ databases">
        <authorList>
            <consortium name="Wellcome Sanger Institute Data Sharing"/>
        </authorList>
    </citation>
    <scope>NUCLEOTIDE SEQUENCE [LARGE SCALE GENOMIC DNA]</scope>
</reference>
<dbReference type="Gene3D" id="2.60.40.150">
    <property type="entry name" value="C2 domain"/>
    <property type="match status" value="1"/>
</dbReference>
<reference evidence="4" key="2">
    <citation type="submission" date="2025-08" db="UniProtKB">
        <authorList>
            <consortium name="Ensembl"/>
        </authorList>
    </citation>
    <scope>IDENTIFICATION</scope>
</reference>
<keyword evidence="1" id="KW-0343">GTPase activation</keyword>
<feature type="compositionally biased region" description="Low complexity" evidence="2">
    <location>
        <begin position="543"/>
        <end position="563"/>
    </location>
</feature>
<dbReference type="GO" id="GO:0046578">
    <property type="term" value="P:regulation of Ras protein signal transduction"/>
    <property type="evidence" value="ECO:0007669"/>
    <property type="project" value="TreeGrafter"/>
</dbReference>
<dbReference type="FunFam" id="1.10.555.10:FF:000031">
    <property type="entry name" value="rho GTPase-activating protein 100F isoform X6"/>
    <property type="match status" value="1"/>
</dbReference>
<dbReference type="Pfam" id="PF25336">
    <property type="entry name" value="C2_SYDE"/>
    <property type="match status" value="1"/>
</dbReference>
<dbReference type="InterPro" id="IPR000198">
    <property type="entry name" value="RhoGAP_dom"/>
</dbReference>
<dbReference type="InterPro" id="IPR035892">
    <property type="entry name" value="C2_domain_sf"/>
</dbReference>